<feature type="transmembrane region" description="Helical" evidence="6">
    <location>
        <begin position="129"/>
        <end position="152"/>
    </location>
</feature>
<evidence type="ECO:0000256" key="4">
    <source>
        <dbReference type="ARBA" id="ARBA00022989"/>
    </source>
</evidence>
<dbReference type="EMBL" id="VIWX01000006">
    <property type="protein sequence ID" value="TWF92950.1"/>
    <property type="molecule type" value="Genomic_DNA"/>
</dbReference>
<dbReference type="PRINTS" id="PR01035">
    <property type="entry name" value="TCRTETA"/>
</dbReference>
<dbReference type="InterPro" id="IPR001958">
    <property type="entry name" value="Tet-R_TetA/multi-R_MdtG-like"/>
</dbReference>
<gene>
    <name evidence="8" type="ORF">FHU35_16232</name>
</gene>
<dbReference type="PANTHER" id="PTHR43124:SF3">
    <property type="entry name" value="CHLORAMPHENICOL EFFLUX PUMP RV0191"/>
    <property type="match status" value="1"/>
</dbReference>
<feature type="transmembrane region" description="Helical" evidence="6">
    <location>
        <begin position="200"/>
        <end position="219"/>
    </location>
</feature>
<keyword evidence="9" id="KW-1185">Reference proteome</keyword>
<dbReference type="Proteomes" id="UP000316184">
    <property type="component" value="Unassembled WGS sequence"/>
</dbReference>
<proteinExistence type="predicted"/>
<feature type="transmembrane region" description="Helical" evidence="6">
    <location>
        <begin position="289"/>
        <end position="309"/>
    </location>
</feature>
<organism evidence="8 9">
    <name type="scientific">Saccharopolyspora dendranthemae</name>
    <dbReference type="NCBI Taxonomy" id="1181886"/>
    <lineage>
        <taxon>Bacteria</taxon>
        <taxon>Bacillati</taxon>
        <taxon>Actinomycetota</taxon>
        <taxon>Actinomycetes</taxon>
        <taxon>Pseudonocardiales</taxon>
        <taxon>Pseudonocardiaceae</taxon>
        <taxon>Saccharopolyspora</taxon>
    </lineage>
</organism>
<dbReference type="GO" id="GO:0005886">
    <property type="term" value="C:plasma membrane"/>
    <property type="evidence" value="ECO:0007669"/>
    <property type="project" value="UniProtKB-SubCell"/>
</dbReference>
<feature type="transmembrane region" description="Helical" evidence="6">
    <location>
        <begin position="231"/>
        <end position="254"/>
    </location>
</feature>
<keyword evidence="3 6" id="KW-0812">Transmembrane</keyword>
<dbReference type="OrthoDB" id="9814237at2"/>
<protein>
    <submittedName>
        <fullName evidence="8">DHA1 family inner membrane transport protein</fullName>
    </submittedName>
</protein>
<dbReference type="InterPro" id="IPR020846">
    <property type="entry name" value="MFS_dom"/>
</dbReference>
<feature type="transmembrane region" description="Helical" evidence="6">
    <location>
        <begin position="42"/>
        <end position="62"/>
    </location>
</feature>
<evidence type="ECO:0000256" key="2">
    <source>
        <dbReference type="ARBA" id="ARBA00022475"/>
    </source>
</evidence>
<evidence type="ECO:0000256" key="1">
    <source>
        <dbReference type="ARBA" id="ARBA00004651"/>
    </source>
</evidence>
<comment type="subcellular location">
    <subcellularLocation>
        <location evidence="1">Cell membrane</location>
        <topology evidence="1">Multi-pass membrane protein</topology>
    </subcellularLocation>
</comment>
<comment type="caution">
    <text evidence="8">The sequence shown here is derived from an EMBL/GenBank/DDBJ whole genome shotgun (WGS) entry which is preliminary data.</text>
</comment>
<dbReference type="SUPFAM" id="SSF103473">
    <property type="entry name" value="MFS general substrate transporter"/>
    <property type="match status" value="1"/>
</dbReference>
<keyword evidence="2" id="KW-1003">Cell membrane</keyword>
<evidence type="ECO:0000256" key="6">
    <source>
        <dbReference type="SAM" id="Phobius"/>
    </source>
</evidence>
<dbReference type="InterPro" id="IPR050189">
    <property type="entry name" value="MFS_Efflux_Transporters"/>
</dbReference>
<evidence type="ECO:0000313" key="9">
    <source>
        <dbReference type="Proteomes" id="UP000316184"/>
    </source>
</evidence>
<evidence type="ECO:0000259" key="7">
    <source>
        <dbReference type="PROSITE" id="PS50850"/>
    </source>
</evidence>
<dbReference type="CDD" id="cd17324">
    <property type="entry name" value="MFS_NepI_like"/>
    <property type="match status" value="1"/>
</dbReference>
<dbReference type="Gene3D" id="1.20.1250.20">
    <property type="entry name" value="MFS general substrate transporter like domains"/>
    <property type="match status" value="1"/>
</dbReference>
<dbReference type="PROSITE" id="PS50850">
    <property type="entry name" value="MFS"/>
    <property type="match status" value="1"/>
</dbReference>
<dbReference type="InterPro" id="IPR011701">
    <property type="entry name" value="MFS"/>
</dbReference>
<feature type="transmembrane region" description="Helical" evidence="6">
    <location>
        <begin position="158"/>
        <end position="179"/>
    </location>
</feature>
<sequence length="393" mass="40372">MPLALFVLGLTIFGLGTTEFMIAGLLPELATAFGVSVPDAGLLISLFAVGVVIGAPTMTVLTSRVPRKLTLVTPLVIFLAGEVLAALAPTFGVLMTARVVTAVAHGAFFGIGAVVAADLVSQDKKARAIAIMFGGLTIATVAGVPMGTFIGQQLGWRATFWAVAIIGAIGLIGVIALVPRQPRDEVQRFGRELAAFRRPRLWLALATTTLSQAALYSAYTYLAPLVTEITGFTATAVAPLLMLYGVGTVLGSWLGGRLADRNLMRTLAIGLVVLGGILALFTLTAHSTIAMVITLAVFGVASFVINPALQTRVMNISPDAPTLASAVNISAFNVGNALGPWLAGLAISSGAGFLAPSWVGAALAVGSIATALASIAADRRRNSTRTHVATVSA</sequence>
<evidence type="ECO:0000256" key="5">
    <source>
        <dbReference type="ARBA" id="ARBA00023136"/>
    </source>
</evidence>
<keyword evidence="4 6" id="KW-1133">Transmembrane helix</keyword>
<dbReference type="PANTHER" id="PTHR43124">
    <property type="entry name" value="PURINE EFFLUX PUMP PBUE"/>
    <property type="match status" value="1"/>
</dbReference>
<feature type="transmembrane region" description="Helical" evidence="6">
    <location>
        <begin position="97"/>
        <end position="117"/>
    </location>
</feature>
<feature type="domain" description="Major facilitator superfamily (MFS) profile" evidence="7">
    <location>
        <begin position="4"/>
        <end position="385"/>
    </location>
</feature>
<accession>A0A561U0T7</accession>
<dbReference type="RefSeq" id="WP_145744279.1">
    <property type="nucleotide sequence ID" value="NZ_VIWX01000006.1"/>
</dbReference>
<dbReference type="GO" id="GO:0022857">
    <property type="term" value="F:transmembrane transporter activity"/>
    <property type="evidence" value="ECO:0007669"/>
    <property type="project" value="InterPro"/>
</dbReference>
<evidence type="ECO:0000313" key="8">
    <source>
        <dbReference type="EMBL" id="TWF92950.1"/>
    </source>
</evidence>
<dbReference type="AlphaFoldDB" id="A0A561U0T7"/>
<reference evidence="8 9" key="1">
    <citation type="submission" date="2019-06" db="EMBL/GenBank/DDBJ databases">
        <title>Sequencing the genomes of 1000 actinobacteria strains.</title>
        <authorList>
            <person name="Klenk H.-P."/>
        </authorList>
    </citation>
    <scope>NUCLEOTIDE SEQUENCE [LARGE SCALE GENOMIC DNA]</scope>
    <source>
        <strain evidence="8 9">DSM 46699</strain>
    </source>
</reference>
<feature type="transmembrane region" description="Helical" evidence="6">
    <location>
        <begin position="69"/>
        <end position="91"/>
    </location>
</feature>
<evidence type="ECO:0000256" key="3">
    <source>
        <dbReference type="ARBA" id="ARBA00022692"/>
    </source>
</evidence>
<feature type="transmembrane region" description="Helical" evidence="6">
    <location>
        <begin position="321"/>
        <end position="343"/>
    </location>
</feature>
<feature type="transmembrane region" description="Helical" evidence="6">
    <location>
        <begin position="355"/>
        <end position="377"/>
    </location>
</feature>
<dbReference type="NCBIfam" id="NF033135">
    <property type="entry name" value="cmx_cmrA"/>
    <property type="match status" value="1"/>
</dbReference>
<name>A0A561U0T7_9PSEU</name>
<dbReference type="InterPro" id="IPR036259">
    <property type="entry name" value="MFS_trans_sf"/>
</dbReference>
<dbReference type="Pfam" id="PF07690">
    <property type="entry name" value="MFS_1"/>
    <property type="match status" value="1"/>
</dbReference>
<keyword evidence="5 6" id="KW-0472">Membrane</keyword>
<feature type="transmembrane region" description="Helical" evidence="6">
    <location>
        <begin position="266"/>
        <end position="283"/>
    </location>
</feature>